<dbReference type="RefSeq" id="WP_102172101.1">
    <property type="nucleotide sequence ID" value="NZ_NMQA01000076.1"/>
</dbReference>
<dbReference type="SUPFAM" id="SSF55961">
    <property type="entry name" value="Bet v1-like"/>
    <property type="match status" value="1"/>
</dbReference>
<dbReference type="Pfam" id="PF10604">
    <property type="entry name" value="Polyketide_cyc2"/>
    <property type="match status" value="1"/>
</dbReference>
<dbReference type="PANTHER" id="PTHR36166:SF1">
    <property type="entry name" value="SRPBCC DOMAIN-CONTAINING PROTEIN"/>
    <property type="match status" value="1"/>
</dbReference>
<dbReference type="AlphaFoldDB" id="A0A2N6KIQ3"/>
<gene>
    <name evidence="1" type="ORF">CEN50_07410</name>
</gene>
<sequence>MKEIYTEIEIQAPDDQVWKILTDFDNFPTWNPFIRRVSGEVREGSHLEVQIQPPGKNEITFKPTVLRAMPNRELRWLGHFIIPGLFDGEHIFLIQSLTINRTHFIQREIFRGILVPLFTRQLETNTRQGFAEMNRALKIRSEQSESTEKV</sequence>
<dbReference type="EMBL" id="NMQA01000076">
    <property type="protein sequence ID" value="PLZ99394.1"/>
    <property type="molecule type" value="Genomic_DNA"/>
</dbReference>
<evidence type="ECO:0000313" key="1">
    <source>
        <dbReference type="EMBL" id="PLZ99394.1"/>
    </source>
</evidence>
<organism evidence="1 2">
    <name type="scientific">Fischerella thermalis CCMEE 5268</name>
    <dbReference type="NCBI Taxonomy" id="2019662"/>
    <lineage>
        <taxon>Bacteria</taxon>
        <taxon>Bacillati</taxon>
        <taxon>Cyanobacteriota</taxon>
        <taxon>Cyanophyceae</taxon>
        <taxon>Nostocales</taxon>
        <taxon>Hapalosiphonaceae</taxon>
        <taxon>Fischerella</taxon>
    </lineage>
</organism>
<dbReference type="InterPro" id="IPR019587">
    <property type="entry name" value="Polyketide_cyclase/dehydratase"/>
</dbReference>
<dbReference type="Proteomes" id="UP000235025">
    <property type="component" value="Unassembled WGS sequence"/>
</dbReference>
<dbReference type="Gene3D" id="3.30.530.20">
    <property type="match status" value="1"/>
</dbReference>
<protein>
    <submittedName>
        <fullName evidence="1">Polyketide cyclase</fullName>
    </submittedName>
</protein>
<comment type="caution">
    <text evidence="1">The sequence shown here is derived from an EMBL/GenBank/DDBJ whole genome shotgun (WGS) entry which is preliminary data.</text>
</comment>
<dbReference type="CDD" id="cd07822">
    <property type="entry name" value="SRPBCC_4"/>
    <property type="match status" value="1"/>
</dbReference>
<evidence type="ECO:0000313" key="2">
    <source>
        <dbReference type="Proteomes" id="UP000235025"/>
    </source>
</evidence>
<proteinExistence type="predicted"/>
<reference evidence="1 2" key="1">
    <citation type="submission" date="2017-07" db="EMBL/GenBank/DDBJ databases">
        <title>Genomes of Fischerella (Mastigocladus) sp. strains.</title>
        <authorList>
            <person name="Miller S.R."/>
        </authorList>
    </citation>
    <scope>NUCLEOTIDE SEQUENCE [LARGE SCALE GENOMIC DNA]</scope>
    <source>
        <strain evidence="1 2">CCMEE 5268</strain>
    </source>
</reference>
<dbReference type="PANTHER" id="PTHR36166">
    <property type="entry name" value="CHROMOSOME 9, WHOLE GENOME SHOTGUN SEQUENCE"/>
    <property type="match status" value="1"/>
</dbReference>
<dbReference type="InterPro" id="IPR023393">
    <property type="entry name" value="START-like_dom_sf"/>
</dbReference>
<name>A0A2N6KIQ3_9CYAN</name>
<accession>A0A2N6KIQ3</accession>